<dbReference type="Pfam" id="PF17092">
    <property type="entry name" value="PCB_OB"/>
    <property type="match status" value="1"/>
</dbReference>
<comment type="similarity">
    <text evidence="4">In the C-terminal section; belongs to the transpeptidase family.</text>
</comment>
<dbReference type="EMBL" id="REFJ01000001">
    <property type="protein sequence ID" value="RMA82243.1"/>
    <property type="molecule type" value="Genomic_DNA"/>
</dbReference>
<keyword evidence="14 28" id="KW-0812">Transmembrane</keyword>
<dbReference type="AlphaFoldDB" id="A0A3M0AAR4"/>
<dbReference type="GO" id="GO:0009252">
    <property type="term" value="P:peptidoglycan biosynthetic process"/>
    <property type="evidence" value="ECO:0007669"/>
    <property type="project" value="UniProtKB-UniPathway"/>
</dbReference>
<evidence type="ECO:0000256" key="15">
    <source>
        <dbReference type="ARBA" id="ARBA00022801"/>
    </source>
</evidence>
<dbReference type="NCBIfam" id="TIGR02074">
    <property type="entry name" value="PBP_1a_fam"/>
    <property type="match status" value="1"/>
</dbReference>
<evidence type="ECO:0000256" key="28">
    <source>
        <dbReference type="SAM" id="Phobius"/>
    </source>
</evidence>
<evidence type="ECO:0000256" key="26">
    <source>
        <dbReference type="ARBA" id="ARBA00049902"/>
    </source>
</evidence>
<comment type="pathway">
    <text evidence="27">Glycan biosynthesis.</text>
</comment>
<dbReference type="InterPro" id="IPR001264">
    <property type="entry name" value="Glyco_trans_51"/>
</dbReference>
<evidence type="ECO:0000256" key="20">
    <source>
        <dbReference type="ARBA" id="ARBA00023136"/>
    </source>
</evidence>
<evidence type="ECO:0000256" key="1">
    <source>
        <dbReference type="ARBA" id="ARBA00002624"/>
    </source>
</evidence>
<evidence type="ECO:0000256" key="3">
    <source>
        <dbReference type="ARBA" id="ARBA00004752"/>
    </source>
</evidence>
<dbReference type="GO" id="GO:0071555">
    <property type="term" value="P:cell wall organization"/>
    <property type="evidence" value="ECO:0007669"/>
    <property type="project" value="UniProtKB-KW"/>
</dbReference>
<dbReference type="PANTHER" id="PTHR32282:SF27">
    <property type="entry name" value="PENICILLIN-BINDING PROTEIN 1A"/>
    <property type="match status" value="1"/>
</dbReference>
<dbReference type="RefSeq" id="WP_121875588.1">
    <property type="nucleotide sequence ID" value="NZ_REFJ01000001.1"/>
</dbReference>
<keyword evidence="16" id="KW-0133">Cell shape</keyword>
<keyword evidence="19 28" id="KW-1133">Transmembrane helix</keyword>
<evidence type="ECO:0000256" key="18">
    <source>
        <dbReference type="ARBA" id="ARBA00022984"/>
    </source>
</evidence>
<evidence type="ECO:0000313" key="32">
    <source>
        <dbReference type="EMBL" id="RMA82243.1"/>
    </source>
</evidence>
<evidence type="ECO:0000259" key="29">
    <source>
        <dbReference type="Pfam" id="PF00905"/>
    </source>
</evidence>
<keyword evidence="22" id="KW-0511">Multifunctional enzyme</keyword>
<dbReference type="GO" id="GO:0030288">
    <property type="term" value="C:outer membrane-bounded periplasmic space"/>
    <property type="evidence" value="ECO:0007669"/>
    <property type="project" value="TreeGrafter"/>
</dbReference>
<comment type="function">
    <text evidence="1">Cell wall formation. Synthesis of cross-linked peptidoglycan from the lipid intermediates. The enzyme has a penicillin-insensitive transglycosylase N-terminal domain (formation of linear glycan strands) and a penicillin-sensitive transpeptidase C-terminal domain (cross-linking of the peptide subunits).</text>
</comment>
<dbReference type="FunFam" id="1.10.3810.10:FF:000003">
    <property type="entry name" value="Penicillin-binding protein 1a"/>
    <property type="match status" value="1"/>
</dbReference>
<evidence type="ECO:0000256" key="23">
    <source>
        <dbReference type="ARBA" id="ARBA00023316"/>
    </source>
</evidence>
<dbReference type="GO" id="GO:0006508">
    <property type="term" value="P:proteolysis"/>
    <property type="evidence" value="ECO:0007669"/>
    <property type="project" value="UniProtKB-KW"/>
</dbReference>
<dbReference type="GO" id="GO:0046677">
    <property type="term" value="P:response to antibiotic"/>
    <property type="evidence" value="ECO:0007669"/>
    <property type="project" value="UniProtKB-KW"/>
</dbReference>
<evidence type="ECO:0000256" key="9">
    <source>
        <dbReference type="ARBA" id="ARBA00022519"/>
    </source>
</evidence>
<evidence type="ECO:0000256" key="6">
    <source>
        <dbReference type="ARBA" id="ARBA00012448"/>
    </source>
</evidence>
<evidence type="ECO:0000256" key="8">
    <source>
        <dbReference type="ARBA" id="ARBA00022475"/>
    </source>
</evidence>
<dbReference type="GO" id="GO:0009002">
    <property type="term" value="F:serine-type D-Ala-D-Ala carboxypeptidase activity"/>
    <property type="evidence" value="ECO:0007669"/>
    <property type="project" value="UniProtKB-EC"/>
</dbReference>
<dbReference type="InterPro" id="IPR012338">
    <property type="entry name" value="Beta-lactam/transpept-like"/>
</dbReference>
<keyword evidence="12" id="KW-0328">Glycosyltransferase</keyword>
<evidence type="ECO:0000256" key="27">
    <source>
        <dbReference type="ARBA" id="ARBA00060592"/>
    </source>
</evidence>
<keyword evidence="33" id="KW-1185">Reference proteome</keyword>
<dbReference type="Gene3D" id="3.40.710.10">
    <property type="entry name" value="DD-peptidase/beta-lactamase superfamily"/>
    <property type="match status" value="2"/>
</dbReference>
<dbReference type="PANTHER" id="PTHR32282">
    <property type="entry name" value="BINDING PROTEIN TRANSPEPTIDASE, PUTATIVE-RELATED"/>
    <property type="match status" value="1"/>
</dbReference>
<accession>A0A3M0AAR4</accession>
<comment type="pathway">
    <text evidence="3">Cell wall biogenesis; peptidoglycan biosynthesis.</text>
</comment>
<evidence type="ECO:0000256" key="11">
    <source>
        <dbReference type="ARBA" id="ARBA00022670"/>
    </source>
</evidence>
<evidence type="ECO:0000256" key="10">
    <source>
        <dbReference type="ARBA" id="ARBA00022645"/>
    </source>
</evidence>
<dbReference type="SUPFAM" id="SSF53955">
    <property type="entry name" value="Lysozyme-like"/>
    <property type="match status" value="1"/>
</dbReference>
<dbReference type="GO" id="GO:0008658">
    <property type="term" value="F:penicillin binding"/>
    <property type="evidence" value="ECO:0007669"/>
    <property type="project" value="InterPro"/>
</dbReference>
<comment type="catalytic activity">
    <reaction evidence="26">
        <text>[GlcNAc-(1-&gt;4)-Mur2Ac(oyl-L-Ala-gamma-D-Glu-L-Lys-D-Ala-D-Ala)](n)-di-trans,octa-cis-undecaprenyl diphosphate + beta-D-GlcNAc-(1-&gt;4)-Mur2Ac(oyl-L-Ala-gamma-D-Glu-L-Lys-D-Ala-D-Ala)-di-trans,octa-cis-undecaprenyl diphosphate = [GlcNAc-(1-&gt;4)-Mur2Ac(oyl-L-Ala-gamma-D-Glu-L-Lys-D-Ala-D-Ala)](n+1)-di-trans,octa-cis-undecaprenyl diphosphate + di-trans,octa-cis-undecaprenyl diphosphate + H(+)</text>
        <dbReference type="Rhea" id="RHEA:23708"/>
        <dbReference type="Rhea" id="RHEA-COMP:9602"/>
        <dbReference type="Rhea" id="RHEA-COMP:9603"/>
        <dbReference type="ChEBI" id="CHEBI:15378"/>
        <dbReference type="ChEBI" id="CHEBI:58405"/>
        <dbReference type="ChEBI" id="CHEBI:60033"/>
        <dbReference type="ChEBI" id="CHEBI:78435"/>
        <dbReference type="EC" id="2.4.99.28"/>
    </reaction>
</comment>
<evidence type="ECO:0000256" key="24">
    <source>
        <dbReference type="ARBA" id="ARBA00034000"/>
    </source>
</evidence>
<reference evidence="32 33" key="1">
    <citation type="submission" date="2018-10" db="EMBL/GenBank/DDBJ databases">
        <title>Genomic Encyclopedia of Type Strains, Phase IV (KMG-IV): sequencing the most valuable type-strain genomes for metagenomic binning, comparative biology and taxonomic classification.</title>
        <authorList>
            <person name="Goeker M."/>
        </authorList>
    </citation>
    <scope>NUCLEOTIDE SEQUENCE [LARGE SCALE GENOMIC DNA]</scope>
    <source>
        <strain evidence="32 33">DSM 25080</strain>
    </source>
</reference>
<feature type="transmembrane region" description="Helical" evidence="28">
    <location>
        <begin position="9"/>
        <end position="32"/>
    </location>
</feature>
<evidence type="ECO:0000259" key="30">
    <source>
        <dbReference type="Pfam" id="PF00912"/>
    </source>
</evidence>
<dbReference type="EC" id="3.4.16.4" evidence="6"/>
<name>A0A3M0AAR4_9GAMM</name>
<keyword evidence="18" id="KW-0573">Peptidoglycan synthesis</keyword>
<evidence type="ECO:0000313" key="33">
    <source>
        <dbReference type="Proteomes" id="UP000267187"/>
    </source>
</evidence>
<keyword evidence="20 28" id="KW-0472">Membrane</keyword>
<evidence type="ECO:0000256" key="5">
    <source>
        <dbReference type="ARBA" id="ARBA00007739"/>
    </source>
</evidence>
<evidence type="ECO:0000256" key="4">
    <source>
        <dbReference type="ARBA" id="ARBA00007090"/>
    </source>
</evidence>
<keyword evidence="8" id="KW-1003">Cell membrane</keyword>
<keyword evidence="23" id="KW-0961">Cell wall biogenesis/degradation</keyword>
<comment type="subcellular location">
    <subcellularLocation>
        <location evidence="2">Cell inner membrane</location>
        <topology evidence="2">Single-pass type II membrane protein</topology>
    </subcellularLocation>
</comment>
<dbReference type="Proteomes" id="UP000267187">
    <property type="component" value="Unassembled WGS sequence"/>
</dbReference>
<feature type="domain" description="Penicillin-binding protein OB-like" evidence="31">
    <location>
        <begin position="319"/>
        <end position="433"/>
    </location>
</feature>
<feature type="domain" description="Glycosyl transferase family 51" evidence="30">
    <location>
        <begin position="58"/>
        <end position="232"/>
    </location>
</feature>
<dbReference type="GO" id="GO:0005886">
    <property type="term" value="C:plasma membrane"/>
    <property type="evidence" value="ECO:0007669"/>
    <property type="project" value="UniProtKB-SubCell"/>
</dbReference>
<organism evidence="32 33">
    <name type="scientific">Umboniibacter marinipuniceus</name>
    <dbReference type="NCBI Taxonomy" id="569599"/>
    <lineage>
        <taxon>Bacteria</taxon>
        <taxon>Pseudomonadati</taxon>
        <taxon>Pseudomonadota</taxon>
        <taxon>Gammaproteobacteria</taxon>
        <taxon>Cellvibrionales</taxon>
        <taxon>Cellvibrionaceae</taxon>
        <taxon>Umboniibacter</taxon>
    </lineage>
</organism>
<keyword evidence="11" id="KW-0645">Protease</keyword>
<evidence type="ECO:0000256" key="14">
    <source>
        <dbReference type="ARBA" id="ARBA00022692"/>
    </source>
</evidence>
<evidence type="ECO:0000256" key="19">
    <source>
        <dbReference type="ARBA" id="ARBA00022989"/>
    </source>
</evidence>
<dbReference type="InterPro" id="IPR036950">
    <property type="entry name" value="PBP_transglycosylase"/>
</dbReference>
<keyword evidence="17" id="KW-0735">Signal-anchor</keyword>
<evidence type="ECO:0000256" key="13">
    <source>
        <dbReference type="ARBA" id="ARBA00022679"/>
    </source>
</evidence>
<comment type="similarity">
    <text evidence="5">In the N-terminal section; belongs to the glycosyltransferase 51 family.</text>
</comment>
<keyword evidence="21" id="KW-0046">Antibiotic resistance</keyword>
<dbReference type="InterPro" id="IPR023346">
    <property type="entry name" value="Lysozyme-like_dom_sf"/>
</dbReference>
<evidence type="ECO:0000256" key="22">
    <source>
        <dbReference type="ARBA" id="ARBA00023268"/>
    </source>
</evidence>
<evidence type="ECO:0000256" key="25">
    <source>
        <dbReference type="ARBA" id="ARBA00044770"/>
    </source>
</evidence>
<keyword evidence="13" id="KW-0808">Transferase</keyword>
<comment type="caution">
    <text evidence="32">The sequence shown here is derived from an EMBL/GenBank/DDBJ whole genome shotgun (WGS) entry which is preliminary data.</text>
</comment>
<keyword evidence="10" id="KW-0121">Carboxypeptidase</keyword>
<evidence type="ECO:0000256" key="21">
    <source>
        <dbReference type="ARBA" id="ARBA00023251"/>
    </source>
</evidence>
<keyword evidence="15" id="KW-0378">Hydrolase</keyword>
<evidence type="ECO:0000256" key="16">
    <source>
        <dbReference type="ARBA" id="ARBA00022960"/>
    </source>
</evidence>
<sequence>MQLPAFIRFILWSVTAVLGGGIMAAAGIYLYLSPKLPPLQELNDIQMQTPLMVYSRDNKLIGVFGEQKRIPILAEDIPEVVVNAFLAAEDDRFFEHSGVDYRGIARAVVQLASTGEIQGGGSTITMQVARNIYLHRGQTFTRKFSEILLSYQIEQQLSKDEIFQLYVNKIFLGKRAYGIQAAAEVYYGKPISELSLAQVAMIAGLPKGPSIFNPIVNPDRARIRRDWILGRMLELNYITQADYSEAIAQPVSAGIHDVVVDVHAPFVAEMARQFAEETYGPSYQSAGYRVYTTIDSTLQQVAQQSVINGLDEFDARKGYRGAESTLSQWSSDNPAPADWEPNAEVWSSRLADIREIGGKIPAAILSLESGIITLVTAAGEQIVLDYREDLSDFRRFISEDLRGNTPVSLAEVFAVGDVVRLNETRDAIVQIPDAQAALVSLSPNDGSVRALVGGYDYFLSKFNRAQKAIRQPGSSFKPLIYSAALESGMTAATMINDSPVVIADAGGENIWRPTNDGGRFSGPIRLREALYRSRNMVSIRLVQQMGINPTRSFISRFGFERRNLPAYVSIALGSYGTTPMKMAESYAVLANGGYHVQPFVIDRVEDRTGRKVFEHPRVVVCDIQCERDRLQAQAKEDEFEALSLSDFETEAENDAPAYAPRVLDERANFILDSILKDVIQRGTGRRARVLERPDIGGKTGTTNGPVDAWFSGYQRHVATTVWVGYDSTQKLGSREYGGSAALPIWIDYMRAALADEPIYERPIPDGVVSVRINPENGLRTRDSQNSVQEYFRRELLPEYEPDAIQDLYQSDEVQQSRDLEDIF</sequence>
<evidence type="ECO:0000256" key="2">
    <source>
        <dbReference type="ARBA" id="ARBA00004249"/>
    </source>
</evidence>
<protein>
    <recommendedName>
        <fullName evidence="7">Penicillin-binding protein 1A</fullName>
        <ecNumber evidence="25">2.4.99.28</ecNumber>
        <ecNumber evidence="6">3.4.16.4</ecNumber>
    </recommendedName>
</protein>
<dbReference type="UniPathway" id="UPA00219"/>
<evidence type="ECO:0000256" key="12">
    <source>
        <dbReference type="ARBA" id="ARBA00022676"/>
    </source>
</evidence>
<dbReference type="InterPro" id="IPR031376">
    <property type="entry name" value="PCB_OB"/>
</dbReference>
<dbReference type="GO" id="GO:0008955">
    <property type="term" value="F:peptidoglycan glycosyltransferase activity"/>
    <property type="evidence" value="ECO:0007669"/>
    <property type="project" value="UniProtKB-EC"/>
</dbReference>
<evidence type="ECO:0000259" key="31">
    <source>
        <dbReference type="Pfam" id="PF17092"/>
    </source>
</evidence>
<gene>
    <name evidence="32" type="ORF">DFR27_0191</name>
</gene>
<evidence type="ECO:0000256" key="7">
    <source>
        <dbReference type="ARBA" id="ARBA00018638"/>
    </source>
</evidence>
<dbReference type="Gene3D" id="1.10.3810.10">
    <property type="entry name" value="Biosynthetic peptidoglycan transglycosylase-like"/>
    <property type="match status" value="1"/>
</dbReference>
<dbReference type="Pfam" id="PF00912">
    <property type="entry name" value="Transgly"/>
    <property type="match status" value="1"/>
</dbReference>
<dbReference type="Pfam" id="PF00905">
    <property type="entry name" value="Transpeptidase"/>
    <property type="match status" value="1"/>
</dbReference>
<dbReference type="SUPFAM" id="SSF56601">
    <property type="entry name" value="beta-lactamase/transpeptidase-like"/>
    <property type="match status" value="1"/>
</dbReference>
<keyword evidence="9" id="KW-0997">Cell inner membrane</keyword>
<dbReference type="InterPro" id="IPR001460">
    <property type="entry name" value="PCN-bd_Tpept"/>
</dbReference>
<evidence type="ECO:0000256" key="17">
    <source>
        <dbReference type="ARBA" id="ARBA00022968"/>
    </source>
</evidence>
<dbReference type="GO" id="GO:0008360">
    <property type="term" value="P:regulation of cell shape"/>
    <property type="evidence" value="ECO:0007669"/>
    <property type="project" value="UniProtKB-KW"/>
</dbReference>
<dbReference type="InterPro" id="IPR050396">
    <property type="entry name" value="Glycosyltr_51/Transpeptidase"/>
</dbReference>
<comment type="catalytic activity">
    <reaction evidence="24">
        <text>Preferential cleavage: (Ac)2-L-Lys-D-Ala-|-D-Ala. Also transpeptidation of peptidyl-alanyl moieties that are N-acyl substituents of D-alanine.</text>
        <dbReference type="EC" id="3.4.16.4"/>
    </reaction>
</comment>
<feature type="domain" description="Penicillin-binding protein transpeptidase" evidence="29">
    <location>
        <begin position="438"/>
        <end position="745"/>
    </location>
</feature>
<dbReference type="EC" id="2.4.99.28" evidence="25"/>
<dbReference type="OrthoDB" id="9766909at2"/>
<proteinExistence type="inferred from homology"/>